<evidence type="ECO:0000313" key="9">
    <source>
        <dbReference type="EMBL" id="SHE78851.1"/>
    </source>
</evidence>
<name>A0A1M4WC39_9BACL</name>
<evidence type="ECO:0000259" key="8">
    <source>
        <dbReference type="Pfam" id="PF01694"/>
    </source>
</evidence>
<organism evidence="9 10">
    <name type="scientific">Seinonella peptonophila</name>
    <dbReference type="NCBI Taxonomy" id="112248"/>
    <lineage>
        <taxon>Bacteria</taxon>
        <taxon>Bacillati</taxon>
        <taxon>Bacillota</taxon>
        <taxon>Bacilli</taxon>
        <taxon>Bacillales</taxon>
        <taxon>Thermoactinomycetaceae</taxon>
        <taxon>Seinonella</taxon>
    </lineage>
</organism>
<feature type="transmembrane region" description="Helical" evidence="7">
    <location>
        <begin position="12"/>
        <end position="35"/>
    </location>
</feature>
<evidence type="ECO:0000313" key="10">
    <source>
        <dbReference type="Proteomes" id="UP000184476"/>
    </source>
</evidence>
<dbReference type="InterPro" id="IPR050925">
    <property type="entry name" value="Rhomboid_protease_S54"/>
</dbReference>
<dbReference type="Pfam" id="PF01694">
    <property type="entry name" value="Rhomboid"/>
    <property type="match status" value="1"/>
</dbReference>
<dbReference type="EMBL" id="FQVL01000003">
    <property type="protein sequence ID" value="SHE78851.1"/>
    <property type="molecule type" value="Genomic_DNA"/>
</dbReference>
<dbReference type="SUPFAM" id="SSF144091">
    <property type="entry name" value="Rhomboid-like"/>
    <property type="match status" value="1"/>
</dbReference>
<evidence type="ECO:0000256" key="1">
    <source>
        <dbReference type="ARBA" id="ARBA00004141"/>
    </source>
</evidence>
<keyword evidence="10" id="KW-1185">Reference proteome</keyword>
<dbReference type="PANTHER" id="PTHR43731">
    <property type="entry name" value="RHOMBOID PROTEASE"/>
    <property type="match status" value="1"/>
</dbReference>
<dbReference type="InterPro" id="IPR035952">
    <property type="entry name" value="Rhomboid-like_sf"/>
</dbReference>
<feature type="transmembrane region" description="Helical" evidence="7">
    <location>
        <begin position="94"/>
        <end position="116"/>
    </location>
</feature>
<evidence type="ECO:0000256" key="3">
    <source>
        <dbReference type="ARBA" id="ARBA00022692"/>
    </source>
</evidence>
<keyword evidence="6 7" id="KW-0472">Membrane</keyword>
<reference evidence="9 10" key="1">
    <citation type="submission" date="2016-11" db="EMBL/GenBank/DDBJ databases">
        <authorList>
            <person name="Jaros S."/>
            <person name="Januszkiewicz K."/>
            <person name="Wedrychowicz H."/>
        </authorList>
    </citation>
    <scope>NUCLEOTIDE SEQUENCE [LARGE SCALE GENOMIC DNA]</scope>
    <source>
        <strain evidence="9 10">DSM 44666</strain>
    </source>
</reference>
<comment type="similarity">
    <text evidence="2">Belongs to the peptidase S54 family.</text>
</comment>
<sequence>MFGHTLIPLQRFPMVFPVTTSILLIQLVVFVMMLWSGHPADPTTWVQYGAYVDWRFGQGEWWRLITSAFVNTSFLSLILSFFFHYVFAPQLEWLIGRITFLFFYLFTTLIGNYGYVLFEISGIQLGATSAFYGMFGFYIYLYVRRLIDPNSGKGLILLAFINLALSWHTFFAHLLALIAGFLLASLIVEWKRLQAQVEKSKEDDDQSNSQ</sequence>
<feature type="domain" description="Peptidase S54 rhomboid" evidence="8">
    <location>
        <begin position="59"/>
        <end position="188"/>
    </location>
</feature>
<evidence type="ECO:0000256" key="6">
    <source>
        <dbReference type="ARBA" id="ARBA00023136"/>
    </source>
</evidence>
<dbReference type="Proteomes" id="UP000184476">
    <property type="component" value="Unassembled WGS sequence"/>
</dbReference>
<comment type="subcellular location">
    <subcellularLocation>
        <location evidence="1">Membrane</location>
        <topology evidence="1">Multi-pass membrane protein</topology>
    </subcellularLocation>
</comment>
<feature type="transmembrane region" description="Helical" evidence="7">
    <location>
        <begin position="61"/>
        <end position="87"/>
    </location>
</feature>
<dbReference type="RefSeq" id="WP_073154245.1">
    <property type="nucleotide sequence ID" value="NZ_FQVL01000003.1"/>
</dbReference>
<keyword evidence="5 7" id="KW-1133">Transmembrane helix</keyword>
<proteinExistence type="inferred from homology"/>
<dbReference type="InterPro" id="IPR022764">
    <property type="entry name" value="Peptidase_S54_rhomboid_dom"/>
</dbReference>
<feature type="transmembrane region" description="Helical" evidence="7">
    <location>
        <begin position="122"/>
        <end position="143"/>
    </location>
</feature>
<keyword evidence="9" id="KW-0645">Protease</keyword>
<protein>
    <submittedName>
        <fullName evidence="9">Rhomboid protease GluP</fullName>
    </submittedName>
</protein>
<dbReference type="GO" id="GO:0004252">
    <property type="term" value="F:serine-type endopeptidase activity"/>
    <property type="evidence" value="ECO:0007669"/>
    <property type="project" value="InterPro"/>
</dbReference>
<dbReference type="GO" id="GO:0016020">
    <property type="term" value="C:membrane"/>
    <property type="evidence" value="ECO:0007669"/>
    <property type="project" value="UniProtKB-SubCell"/>
</dbReference>
<feature type="transmembrane region" description="Helical" evidence="7">
    <location>
        <begin position="155"/>
        <end position="188"/>
    </location>
</feature>
<dbReference type="GO" id="GO:0006508">
    <property type="term" value="P:proteolysis"/>
    <property type="evidence" value="ECO:0007669"/>
    <property type="project" value="UniProtKB-KW"/>
</dbReference>
<dbReference type="OrthoDB" id="9813074at2"/>
<keyword evidence="3 7" id="KW-0812">Transmembrane</keyword>
<evidence type="ECO:0000256" key="2">
    <source>
        <dbReference type="ARBA" id="ARBA00009045"/>
    </source>
</evidence>
<gene>
    <name evidence="9" type="ORF">SAMN05444392_103150</name>
</gene>
<evidence type="ECO:0000256" key="5">
    <source>
        <dbReference type="ARBA" id="ARBA00022989"/>
    </source>
</evidence>
<dbReference type="PANTHER" id="PTHR43731:SF14">
    <property type="entry name" value="PRESENILIN-ASSOCIATED RHOMBOID-LIKE PROTEIN, MITOCHONDRIAL"/>
    <property type="match status" value="1"/>
</dbReference>
<evidence type="ECO:0000256" key="4">
    <source>
        <dbReference type="ARBA" id="ARBA00022801"/>
    </source>
</evidence>
<evidence type="ECO:0000256" key="7">
    <source>
        <dbReference type="SAM" id="Phobius"/>
    </source>
</evidence>
<keyword evidence="4" id="KW-0378">Hydrolase</keyword>
<accession>A0A1M4WC39</accession>
<dbReference type="Gene3D" id="1.20.1540.10">
    <property type="entry name" value="Rhomboid-like"/>
    <property type="match status" value="1"/>
</dbReference>
<dbReference type="AlphaFoldDB" id="A0A1M4WC39"/>
<dbReference type="STRING" id="112248.SAMN05444392_103150"/>